<accession>A0ABY3SDE8</accession>
<evidence type="ECO:0000313" key="1">
    <source>
        <dbReference type="EMBL" id="UJF31961.1"/>
    </source>
</evidence>
<dbReference type="RefSeq" id="WP_235118306.1">
    <property type="nucleotide sequence ID" value="NZ_CP090978.1"/>
</dbReference>
<sequence>MEDSDKIPLTLSQAVYTITQALGIPGSAEEAQAELTRRGLLTEQSLMLIANKEMLTNADTYVLIRDLKLGLTGKP</sequence>
<proteinExistence type="predicted"/>
<evidence type="ECO:0000313" key="2">
    <source>
        <dbReference type="Proteomes" id="UP001649230"/>
    </source>
</evidence>
<name>A0ABY3SDE8_9BACL</name>
<dbReference type="EMBL" id="CP090978">
    <property type="protein sequence ID" value="UJF31961.1"/>
    <property type="molecule type" value="Genomic_DNA"/>
</dbReference>
<gene>
    <name evidence="1" type="ORF">L0M14_19710</name>
</gene>
<dbReference type="Proteomes" id="UP001649230">
    <property type="component" value="Chromosome"/>
</dbReference>
<organism evidence="1 2">
    <name type="scientific">Paenibacillus hexagrammi</name>
    <dbReference type="NCBI Taxonomy" id="2908839"/>
    <lineage>
        <taxon>Bacteria</taxon>
        <taxon>Bacillati</taxon>
        <taxon>Bacillota</taxon>
        <taxon>Bacilli</taxon>
        <taxon>Bacillales</taxon>
        <taxon>Paenibacillaceae</taxon>
        <taxon>Paenibacillus</taxon>
    </lineage>
</organism>
<keyword evidence="2" id="KW-1185">Reference proteome</keyword>
<reference evidence="1 2" key="1">
    <citation type="journal article" date="2024" name="Int. J. Syst. Evol. Microbiol.">
        <title>Paenibacillus hexagrammi sp. nov., a novel bacterium isolated from the gut content of Hexagrammos agrammus.</title>
        <authorList>
            <person name="Jung H.K."/>
            <person name="Kim D.G."/>
            <person name="Zin H."/>
            <person name="Park J."/>
            <person name="Jung H."/>
            <person name="Kim Y.O."/>
            <person name="Kong H.J."/>
            <person name="Kim J.W."/>
            <person name="Kim Y.S."/>
        </authorList>
    </citation>
    <scope>NUCLEOTIDE SEQUENCE [LARGE SCALE GENOMIC DNA]</scope>
    <source>
        <strain evidence="1 2">YPD9-1</strain>
    </source>
</reference>
<protein>
    <submittedName>
        <fullName evidence="1">Uncharacterized protein</fullName>
    </submittedName>
</protein>